<organism evidence="7 8">
    <name type="scientific">Chaetomium fimeti</name>
    <dbReference type="NCBI Taxonomy" id="1854472"/>
    <lineage>
        <taxon>Eukaryota</taxon>
        <taxon>Fungi</taxon>
        <taxon>Dikarya</taxon>
        <taxon>Ascomycota</taxon>
        <taxon>Pezizomycotina</taxon>
        <taxon>Sordariomycetes</taxon>
        <taxon>Sordariomycetidae</taxon>
        <taxon>Sordariales</taxon>
        <taxon>Chaetomiaceae</taxon>
        <taxon>Chaetomium</taxon>
    </lineage>
</organism>
<feature type="domain" description="Insecticide toxin TcdB middle/C-terminal" evidence="5">
    <location>
        <begin position="903"/>
        <end position="1005"/>
    </location>
</feature>
<feature type="domain" description="Insecticide toxin TcdB middle/N-terminal" evidence="6">
    <location>
        <begin position="719"/>
        <end position="851"/>
    </location>
</feature>
<keyword evidence="2" id="KW-0964">Secreted</keyword>
<evidence type="ECO:0000259" key="5">
    <source>
        <dbReference type="Pfam" id="PF12255"/>
    </source>
</evidence>
<evidence type="ECO:0008006" key="9">
    <source>
        <dbReference type="Google" id="ProtNLM"/>
    </source>
</evidence>
<accession>A0AAE0HGN6</accession>
<feature type="region of interest" description="Disordered" evidence="4">
    <location>
        <begin position="1935"/>
        <end position="1972"/>
    </location>
</feature>
<evidence type="ECO:0000256" key="3">
    <source>
        <dbReference type="ARBA" id="ARBA00023026"/>
    </source>
</evidence>
<reference evidence="7" key="1">
    <citation type="journal article" date="2023" name="Mol. Phylogenet. Evol.">
        <title>Genome-scale phylogeny and comparative genomics of the fungal order Sordariales.</title>
        <authorList>
            <person name="Hensen N."/>
            <person name="Bonometti L."/>
            <person name="Westerberg I."/>
            <person name="Brannstrom I.O."/>
            <person name="Guillou S."/>
            <person name="Cros-Aarteil S."/>
            <person name="Calhoun S."/>
            <person name="Haridas S."/>
            <person name="Kuo A."/>
            <person name="Mondo S."/>
            <person name="Pangilinan J."/>
            <person name="Riley R."/>
            <person name="LaButti K."/>
            <person name="Andreopoulos B."/>
            <person name="Lipzen A."/>
            <person name="Chen C."/>
            <person name="Yan M."/>
            <person name="Daum C."/>
            <person name="Ng V."/>
            <person name="Clum A."/>
            <person name="Steindorff A."/>
            <person name="Ohm R.A."/>
            <person name="Martin F."/>
            <person name="Silar P."/>
            <person name="Natvig D.O."/>
            <person name="Lalanne C."/>
            <person name="Gautier V."/>
            <person name="Ament-Velasquez S.L."/>
            <person name="Kruys A."/>
            <person name="Hutchinson M.I."/>
            <person name="Powell A.J."/>
            <person name="Barry K."/>
            <person name="Miller A.N."/>
            <person name="Grigoriev I.V."/>
            <person name="Debuchy R."/>
            <person name="Gladieux P."/>
            <person name="Hiltunen Thoren M."/>
            <person name="Johannesson H."/>
        </authorList>
    </citation>
    <scope>NUCLEOTIDE SEQUENCE</scope>
    <source>
        <strain evidence="7">CBS 168.71</strain>
    </source>
</reference>
<dbReference type="EMBL" id="JAUEPN010000004">
    <property type="protein sequence ID" value="KAK3295311.1"/>
    <property type="molecule type" value="Genomic_DNA"/>
</dbReference>
<evidence type="ECO:0000256" key="2">
    <source>
        <dbReference type="ARBA" id="ARBA00022525"/>
    </source>
</evidence>
<dbReference type="SUPFAM" id="SSF69318">
    <property type="entry name" value="Integrin alpha N-terminal domain"/>
    <property type="match status" value="1"/>
</dbReference>
<dbReference type="Pfam" id="PF03534">
    <property type="entry name" value="SpvB"/>
    <property type="match status" value="1"/>
</dbReference>
<dbReference type="InterPro" id="IPR003284">
    <property type="entry name" value="Sal_SpvB"/>
</dbReference>
<dbReference type="InterPro" id="IPR028994">
    <property type="entry name" value="Integrin_alpha_N"/>
</dbReference>
<evidence type="ECO:0000259" key="6">
    <source>
        <dbReference type="Pfam" id="PF12256"/>
    </source>
</evidence>
<feature type="compositionally biased region" description="Basic and acidic residues" evidence="4">
    <location>
        <begin position="1867"/>
        <end position="1877"/>
    </location>
</feature>
<sequence>MATSKPASQDDHRQHGVRKIGDGIPGFRTSFGASGKGGGAFRPIGDNFTVNPANGTLYLAIPIPTSPTRGGFCPKLKLAYDSGSGNGPWGFGWSLGFPSIRRKTARGIPRYFDSHDEDDDDLVLLNDDIVPCVKSDGKLDVRTDVASDWTVVRYRHRIETQSLRIEKWISIARGTEDMHWRTITADNVTSLYGYDDSCRIFDSSGGGKRIVSWLLGRSYDPWGNAMEYSYKQEDGVGLVGPGQIPPLWEANRSEESRCRQKYLKRIRYGNRVPNRDLGTWEASSSWPTDWMFEVVFDYGEHGADGPSTTEYRPWEVRQDPFSVGNIGFELRTYRLCHRVLMFHHFPNSEKLPETLVGSTSFTYDQSPRGSFLSGLVVTGHGMEDDEHASESLPPWSFQYSTTPDPSEVGALGAEVANLVDIMPRAGASPSAEWIDLDGEGIPGLLTRLRDGTMLYQRNGGAGSSPDGGLQLGAPRLLDQQPSLGRGGLGEFRDLDKTGRLDLVSLDPHDRQPRGFYERDTSDTWSEYSDMTDLSVTDPDLERSVMKIDVTGDGTTDLLCGEGDGRDVIWRQSLGKKGMSGYRSTPSRSSSCCNSNRLPRLAQNPKITPHAQAFAADMTGDGLADVVEVSANKITYWPNHGHGHFGDAVEMGNSPSLEDGEGGSFTIERIRLVDVDGSGTTDLIHLLPAGGAHLYYNQAGNSWSNPVFIEDVPKIVSPSSVFTLDILGQGTACLCWVDTSNSSGSTQVRYLDLMGGVKPHLLCQYENGLGAVREVNYAPSTKYRLDDEARGQPWTRTLPFPVHCVSRVHAMDYITANSMTTDYVYHDGYYDPVEKHFAGFEMVEEWVRETTTLGEGETYQSPETRTAKSWFSVGDGLSVDQSRFLSPPLVSSAVQQPAGEDPAQAHRALRGNRIRVEILGRDGTEKADKPYTVEEFTYDIVQLQPRSTTAKFPVYRVSTRSTTHSQYDRHADDPRVSHKVVIRSNAWGDPEASLDVVYPRATKHAVIAAGEFEDIKLDQLAGSMLLTNITYTNVVDEAHCFRKPVVWQSLDYEVRKFQFRGVIDVDKIRQLDFGALPEEEGSSGPWKALRSGERSFFSRSDLSSHLPGGELQPYSILEQSFTLAFTPAILSEVQRGLRTNGVSNFFDDNEILSEGGFIDLDGDGNWWAPSDTASFEATPGSSVLETARKAFYTPTVFTDVFGNQTFLELDADSLLAGSTTDAVGQRVSFRNDYRRLQPLEITDANLNAQRVSVDPLGHTTAVAVLGKGSDPAGDSLEGEIAARAGDVVSALDHYSHDIGKQILGNAGSRVFLCLDRFVQWKSQQARHQPETTGTIPPACIVEISRDASFRKSDNPTIRVAVTYLGGTGQVIQKVSLADSKDTAKSWLVQDLSATSMSGQKLRTFQPFFVSSPSFISPKRLVAANATTSFYDPLGRNVGHLYPDHTWSKTVITPWAVAEHDVGSTVLCADPQDDLDIGLYFSRIKSSRFLPSWHETAKKNGDASTQLAATKSEVYQDSPTVTHYGPHGLAIRWVLQTEAGTHTRGFSYDHSGNKIRETDDLGRVVETKVYDLRGHSICSSGMDTGESWELRDVDGKDLVSWNSRGIGSRRTYDALRREVQRWTYGDGAGEAKLSVEMIYGEACTVATEHNLKGKVWKVKDQSGLHENASFDIRGRCTRRNFQPADHYKGEVNWQAGPPLMDTVFSDEAVFDNFGQLLEERDAQGNKIHKVFSPLGHVQQIGFHREGGQDSNAIPIHSATFTADGLPLLTHSGNAVETQYMYDETSRRLLSRKTVRGTGKQVETLEDLSFAHDCCGRLVHAVDASKQEIVVGASQTKPEWGYSYDAVGQLVEATGRAQAPTSPSTQLRAHSAETREERPSTDANRLYTYRESYTYDLAGNITQITHTPVDDESLSGWTRDYLYQEQSLLSSDGMAKSNRLSGTVVHPARKQDPTTPDNNDNDNNKPQPDNPQQEQETYAYTPTTAGRIGHMTSLPPSAAELAWDPRSLLAMSRTPTTTTTTTTTTAITNTTTTAATVAGPETTYYVYDHTGRRVRKVTEDVAAGRRVRETFWLGGVEICVECGDDRAVGTGRGVRRWTAEVDGLAYMETVEGAGDGVAVRYRVGDGMEVDEKGRVVSREEYSPFGAVAARWRGEEGDERGGEGEGAGRRQMCGGFGAQYRWDGETGLYYSCRTGRYYSPWLGRWTGPDRRGGADGSANPYQYVLNDPVNSAALESA</sequence>
<dbReference type="GO" id="GO:0005576">
    <property type="term" value="C:extracellular region"/>
    <property type="evidence" value="ECO:0007669"/>
    <property type="project" value="UniProtKB-SubCell"/>
</dbReference>
<gene>
    <name evidence="7" type="ORF">B0H64DRAFT_474300</name>
</gene>
<name>A0AAE0HGN6_9PEZI</name>
<dbReference type="Pfam" id="PF12255">
    <property type="entry name" value="TcdB_toxin_midC"/>
    <property type="match status" value="1"/>
</dbReference>
<comment type="subcellular location">
    <subcellularLocation>
        <location evidence="1">Secreted</location>
    </subcellularLocation>
</comment>
<dbReference type="PANTHER" id="PTHR44103">
    <property type="entry name" value="PROPROTEIN CONVERTASE P"/>
    <property type="match status" value="1"/>
</dbReference>
<dbReference type="Gene3D" id="2.180.10.10">
    <property type="entry name" value="RHS repeat-associated core"/>
    <property type="match status" value="1"/>
</dbReference>
<keyword evidence="3" id="KW-0843">Virulence</keyword>
<dbReference type="PRINTS" id="PR01341">
    <property type="entry name" value="SALSPVBPROT"/>
</dbReference>
<evidence type="ECO:0000313" key="7">
    <source>
        <dbReference type="EMBL" id="KAK3295311.1"/>
    </source>
</evidence>
<dbReference type="InterPro" id="IPR022385">
    <property type="entry name" value="Rhs_assc_core"/>
</dbReference>
<keyword evidence="8" id="KW-1185">Reference proteome</keyword>
<comment type="caution">
    <text evidence="7">The sequence shown here is derived from an EMBL/GenBank/DDBJ whole genome shotgun (WGS) entry which is preliminary data.</text>
</comment>
<feature type="compositionally biased region" description="Low complexity" evidence="4">
    <location>
        <begin position="1961"/>
        <end position="1972"/>
    </location>
</feature>
<dbReference type="GeneID" id="87844993"/>
<feature type="region of interest" description="Disordered" evidence="4">
    <location>
        <begin position="1851"/>
        <end position="1882"/>
    </location>
</feature>
<reference evidence="7" key="2">
    <citation type="submission" date="2023-06" db="EMBL/GenBank/DDBJ databases">
        <authorList>
            <consortium name="Lawrence Berkeley National Laboratory"/>
            <person name="Haridas S."/>
            <person name="Hensen N."/>
            <person name="Bonometti L."/>
            <person name="Westerberg I."/>
            <person name="Brannstrom I.O."/>
            <person name="Guillou S."/>
            <person name="Cros-Aarteil S."/>
            <person name="Calhoun S."/>
            <person name="Kuo A."/>
            <person name="Mondo S."/>
            <person name="Pangilinan J."/>
            <person name="Riley R."/>
            <person name="Labutti K."/>
            <person name="Andreopoulos B."/>
            <person name="Lipzen A."/>
            <person name="Chen C."/>
            <person name="Yanf M."/>
            <person name="Daum C."/>
            <person name="Ng V."/>
            <person name="Clum A."/>
            <person name="Steindorff A."/>
            <person name="Ohm R."/>
            <person name="Martin F."/>
            <person name="Silar P."/>
            <person name="Natvig D."/>
            <person name="Lalanne C."/>
            <person name="Gautier V."/>
            <person name="Ament-Velasquez S.L."/>
            <person name="Kruys A."/>
            <person name="Hutchinson M.I."/>
            <person name="Powell A.J."/>
            <person name="Barry K."/>
            <person name="Miller A.N."/>
            <person name="Grigoriev I.V."/>
            <person name="Debuchy R."/>
            <person name="Gladieux P."/>
            <person name="Thoren M.H."/>
            <person name="Johannesson H."/>
        </authorList>
    </citation>
    <scope>NUCLEOTIDE SEQUENCE</scope>
    <source>
        <strain evidence="7">CBS 168.71</strain>
    </source>
</reference>
<evidence type="ECO:0000256" key="4">
    <source>
        <dbReference type="SAM" id="MobiDB-lite"/>
    </source>
</evidence>
<dbReference type="PANTHER" id="PTHR44103:SF1">
    <property type="entry name" value="PROPROTEIN CONVERTASE P"/>
    <property type="match status" value="1"/>
</dbReference>
<dbReference type="Proteomes" id="UP001278766">
    <property type="component" value="Unassembled WGS sequence"/>
</dbReference>
<protein>
    <recommendedName>
        <fullName evidence="9">SpvB-domain-containing protein</fullName>
    </recommendedName>
</protein>
<evidence type="ECO:0000256" key="1">
    <source>
        <dbReference type="ARBA" id="ARBA00004613"/>
    </source>
</evidence>
<dbReference type="InterPro" id="IPR022045">
    <property type="entry name" value="TcdB_toxin_mid/N"/>
</dbReference>
<dbReference type="InterPro" id="IPR022044">
    <property type="entry name" value="TcdB_toxin_mid/C"/>
</dbReference>
<dbReference type="NCBIfam" id="TIGR03696">
    <property type="entry name" value="Rhs_assc_core"/>
    <property type="match status" value="1"/>
</dbReference>
<dbReference type="Pfam" id="PF12256">
    <property type="entry name" value="TcdB_toxin_midN"/>
    <property type="match status" value="1"/>
</dbReference>
<feature type="region of interest" description="Disordered" evidence="4">
    <location>
        <begin position="1"/>
        <end position="28"/>
    </location>
</feature>
<dbReference type="GO" id="GO:0005737">
    <property type="term" value="C:cytoplasm"/>
    <property type="evidence" value="ECO:0007669"/>
    <property type="project" value="InterPro"/>
</dbReference>
<feature type="compositionally biased region" description="Polar residues" evidence="4">
    <location>
        <begin position="1856"/>
        <end position="1865"/>
    </location>
</feature>
<proteinExistence type="predicted"/>
<evidence type="ECO:0000313" key="8">
    <source>
        <dbReference type="Proteomes" id="UP001278766"/>
    </source>
</evidence>
<dbReference type="RefSeq" id="XP_062658825.1">
    <property type="nucleotide sequence ID" value="XM_062808045.1"/>
</dbReference>